<feature type="region of interest" description="Disordered" evidence="1">
    <location>
        <begin position="35"/>
        <end position="65"/>
    </location>
</feature>
<dbReference type="EMBL" id="NPEV01000064">
    <property type="protein sequence ID" value="RAI24868.1"/>
    <property type="molecule type" value="Genomic_DNA"/>
</dbReference>
<evidence type="ECO:0000256" key="1">
    <source>
        <dbReference type="SAM" id="MobiDB-lite"/>
    </source>
</evidence>
<dbReference type="AlphaFoldDB" id="A0A327JN70"/>
<gene>
    <name evidence="2" type="ORF">CH339_20795</name>
</gene>
<reference evidence="2 3" key="1">
    <citation type="submission" date="2017-07" db="EMBL/GenBank/DDBJ databases">
        <title>Draft Genome Sequences of Select Purple Nonsulfur Bacteria.</title>
        <authorList>
            <person name="Lasarre B."/>
            <person name="Mckinlay J.B."/>
        </authorList>
    </citation>
    <scope>NUCLEOTIDE SEQUENCE [LARGE SCALE GENOMIC DNA]</scope>
    <source>
        <strain evidence="2 3">DSM 11290</strain>
    </source>
</reference>
<organism evidence="2 3">
    <name type="scientific">Rhodobium orientis</name>
    <dbReference type="NCBI Taxonomy" id="34017"/>
    <lineage>
        <taxon>Bacteria</taxon>
        <taxon>Pseudomonadati</taxon>
        <taxon>Pseudomonadota</taxon>
        <taxon>Alphaproteobacteria</taxon>
        <taxon>Hyphomicrobiales</taxon>
        <taxon>Rhodobiaceae</taxon>
        <taxon>Rhodobium</taxon>
    </lineage>
</organism>
<evidence type="ECO:0000313" key="2">
    <source>
        <dbReference type="EMBL" id="RAI24868.1"/>
    </source>
</evidence>
<comment type="caution">
    <text evidence="2">The sequence shown here is derived from an EMBL/GenBank/DDBJ whole genome shotgun (WGS) entry which is preliminary data.</text>
</comment>
<feature type="compositionally biased region" description="Basic and acidic residues" evidence="1">
    <location>
        <begin position="47"/>
        <end position="65"/>
    </location>
</feature>
<dbReference type="RefSeq" id="WP_207189646.1">
    <property type="nucleotide sequence ID" value="NZ_JACIGG010000010.1"/>
</dbReference>
<name>A0A327JN70_9HYPH</name>
<evidence type="ECO:0000313" key="3">
    <source>
        <dbReference type="Proteomes" id="UP000249299"/>
    </source>
</evidence>
<dbReference type="PROSITE" id="PS51257">
    <property type="entry name" value="PROKAR_LIPOPROTEIN"/>
    <property type="match status" value="1"/>
</dbReference>
<accession>A0A327JN70</accession>
<dbReference type="Proteomes" id="UP000249299">
    <property type="component" value="Unassembled WGS sequence"/>
</dbReference>
<keyword evidence="3" id="KW-1185">Reference proteome</keyword>
<sequence>MTRSRQNRNVNRHRGRAAVTAVIVLTAALSLAGCGRRGTLEPPADAASRRDPAVPMVKNEKGREVPDRPFFLDPLL</sequence>
<protein>
    <submittedName>
        <fullName evidence="2">Uncharacterized protein</fullName>
    </submittedName>
</protein>
<proteinExistence type="predicted"/>